<dbReference type="InterPro" id="IPR050300">
    <property type="entry name" value="GDXG_lipolytic_enzyme"/>
</dbReference>
<accession>A0A6G1HM88</accession>
<evidence type="ECO:0000313" key="6">
    <source>
        <dbReference type="Proteomes" id="UP000799640"/>
    </source>
</evidence>
<dbReference type="PROSITE" id="PS01174">
    <property type="entry name" value="LIPASE_GDXG_SER"/>
    <property type="match status" value="1"/>
</dbReference>
<evidence type="ECO:0000256" key="2">
    <source>
        <dbReference type="ARBA" id="ARBA00022801"/>
    </source>
</evidence>
<gene>
    <name evidence="5" type="ORF">EJ06DRAFT_533736</name>
</gene>
<evidence type="ECO:0000259" key="4">
    <source>
        <dbReference type="Pfam" id="PF07859"/>
    </source>
</evidence>
<evidence type="ECO:0000313" key="5">
    <source>
        <dbReference type="EMBL" id="KAF2397024.1"/>
    </source>
</evidence>
<dbReference type="InterPro" id="IPR013094">
    <property type="entry name" value="AB_hydrolase_3"/>
</dbReference>
<reference evidence="5" key="1">
    <citation type="journal article" date="2020" name="Stud. Mycol.">
        <title>101 Dothideomycetes genomes: a test case for predicting lifestyles and emergence of pathogens.</title>
        <authorList>
            <person name="Haridas S."/>
            <person name="Albert R."/>
            <person name="Binder M."/>
            <person name="Bloem J."/>
            <person name="Labutti K."/>
            <person name="Salamov A."/>
            <person name="Andreopoulos B."/>
            <person name="Baker S."/>
            <person name="Barry K."/>
            <person name="Bills G."/>
            <person name="Bluhm B."/>
            <person name="Cannon C."/>
            <person name="Castanera R."/>
            <person name="Culley D."/>
            <person name="Daum C."/>
            <person name="Ezra D."/>
            <person name="Gonzalez J."/>
            <person name="Henrissat B."/>
            <person name="Kuo A."/>
            <person name="Liang C."/>
            <person name="Lipzen A."/>
            <person name="Lutzoni F."/>
            <person name="Magnuson J."/>
            <person name="Mondo S."/>
            <person name="Nolan M."/>
            <person name="Ohm R."/>
            <person name="Pangilinan J."/>
            <person name="Park H.-J."/>
            <person name="Ramirez L."/>
            <person name="Alfaro M."/>
            <person name="Sun H."/>
            <person name="Tritt A."/>
            <person name="Yoshinaga Y."/>
            <person name="Zwiers L.-H."/>
            <person name="Turgeon B."/>
            <person name="Goodwin S."/>
            <person name="Spatafora J."/>
            <person name="Crous P."/>
            <person name="Grigoriev I."/>
        </authorList>
    </citation>
    <scope>NUCLEOTIDE SEQUENCE</scope>
    <source>
        <strain evidence="5">CBS 262.69</strain>
    </source>
</reference>
<protein>
    <submittedName>
        <fullName evidence="5">Alpha/beta-hydrolase</fullName>
    </submittedName>
</protein>
<proteinExistence type="inferred from homology"/>
<keyword evidence="6" id="KW-1185">Reference proteome</keyword>
<evidence type="ECO:0000256" key="1">
    <source>
        <dbReference type="ARBA" id="ARBA00010515"/>
    </source>
</evidence>
<dbReference type="EMBL" id="ML996705">
    <property type="protein sequence ID" value="KAF2397024.1"/>
    <property type="molecule type" value="Genomic_DNA"/>
</dbReference>
<dbReference type="InterPro" id="IPR033140">
    <property type="entry name" value="Lipase_GDXG_put_SER_AS"/>
</dbReference>
<dbReference type="AlphaFoldDB" id="A0A6G1HM88"/>
<feature type="domain" description="Alpha/beta hydrolase fold-3" evidence="4">
    <location>
        <begin position="124"/>
        <end position="339"/>
    </location>
</feature>
<dbReference type="PANTHER" id="PTHR48081:SF8">
    <property type="entry name" value="ALPHA_BETA HYDROLASE FOLD-3 DOMAIN-CONTAINING PROTEIN-RELATED"/>
    <property type="match status" value="1"/>
</dbReference>
<comment type="similarity">
    <text evidence="1">Belongs to the 'GDXG' lipolytic enzyme family.</text>
</comment>
<dbReference type="PANTHER" id="PTHR48081">
    <property type="entry name" value="AB HYDROLASE SUPERFAMILY PROTEIN C4A8.06C"/>
    <property type="match status" value="1"/>
</dbReference>
<dbReference type="Pfam" id="PF07859">
    <property type="entry name" value="Abhydrolase_3"/>
    <property type="match status" value="1"/>
</dbReference>
<keyword evidence="2 5" id="KW-0378">Hydrolase</keyword>
<organism evidence="5 6">
    <name type="scientific">Trichodelitschia bisporula</name>
    <dbReference type="NCBI Taxonomy" id="703511"/>
    <lineage>
        <taxon>Eukaryota</taxon>
        <taxon>Fungi</taxon>
        <taxon>Dikarya</taxon>
        <taxon>Ascomycota</taxon>
        <taxon>Pezizomycotina</taxon>
        <taxon>Dothideomycetes</taxon>
        <taxon>Dothideomycetes incertae sedis</taxon>
        <taxon>Phaeotrichales</taxon>
        <taxon>Phaeotrichaceae</taxon>
        <taxon>Trichodelitschia</taxon>
    </lineage>
</organism>
<dbReference type="InterPro" id="IPR029058">
    <property type="entry name" value="AB_hydrolase_fold"/>
</dbReference>
<dbReference type="Gene3D" id="3.40.50.1820">
    <property type="entry name" value="alpha/beta hydrolase"/>
    <property type="match status" value="1"/>
</dbReference>
<feature type="active site" evidence="3">
    <location>
        <position position="204"/>
    </location>
</feature>
<dbReference type="OrthoDB" id="2152029at2759"/>
<dbReference type="SUPFAM" id="SSF53474">
    <property type="entry name" value="alpha/beta-Hydrolases"/>
    <property type="match status" value="1"/>
</dbReference>
<dbReference type="GO" id="GO:0016787">
    <property type="term" value="F:hydrolase activity"/>
    <property type="evidence" value="ECO:0007669"/>
    <property type="project" value="UniProtKB-KW"/>
</dbReference>
<dbReference type="Proteomes" id="UP000799640">
    <property type="component" value="Unassembled WGS sequence"/>
</dbReference>
<sequence length="369" mass="40579">MPLQAYQPFKALYTLIAVAFETARFPFWILLYIHTAGRPHRKWTLRQAIRMRIVKAFLYHSSKVRVAPQLSLAPGTEKERFVVMEPATNSLYTGPTKDSEIVPTAIGGTWTPAAPTDVSNLEVVLHFHGGAYVIGDGRDRDTGFLARTLIKHAQATHVFTPQYRLSSSAQGQFPAALQDAITSYSYLVRTVGVPPSRITVSGDSAGGNLTIALLRYIEEHGADTGLPSPGCVWLWSPWTNIAAGLDAHEMESSPNYSTDYLNSEFGSWGAHTFTAGKDALQPYVTAYGNPFACKTPIWVQTGDAEILYEEDTEFVQQMESVKGNKIELFVSEAMPHDIILVGRILGFETEAAAAAKKAGEFLRAERAHL</sequence>
<name>A0A6G1HM88_9PEZI</name>
<evidence type="ECO:0000256" key="3">
    <source>
        <dbReference type="PROSITE-ProRule" id="PRU10038"/>
    </source>
</evidence>